<feature type="region of interest" description="Disordered" evidence="1">
    <location>
        <begin position="1"/>
        <end position="117"/>
    </location>
</feature>
<proteinExistence type="predicted"/>
<keyword evidence="2" id="KW-1185">Reference proteome</keyword>
<accession>A0A915IZT9</accession>
<name>A0A915IZT9_ROMCU</name>
<sequence>MLPPSTSPAERGKTPSKQTTGRGEQRDKQKARKEAHKSSQTTSRPKPKITSTKTAALATQPPPARQSDTHRSRHESHSPDDCHRKETQLIHATSRDSHQQECHGDASQHRTQSEQTHQVHTTGLYKDAYGRGFCQSPPKLTDYISLLHRDAEIQRGMETLKNLPKDFFKAPLPPPPPMDIEPATSSASSIGPMVALQPSMAPSPIRTTSVTHTTSLPPTAPTSAQSTVYTQPPVVIATRPVLGVAPPASSTPTVEPRLPSEGTRLPNYRHFRTRDSPHCVTLLKPHHLPCIDPSLEFFKPRTFHEMVLMNFFGCLGIPITMAIHILPTNALLALYQYFGQHYRPSY</sequence>
<dbReference type="Proteomes" id="UP000887565">
    <property type="component" value="Unplaced"/>
</dbReference>
<feature type="compositionally biased region" description="Low complexity" evidence="1">
    <location>
        <begin position="211"/>
        <end position="227"/>
    </location>
</feature>
<feature type="region of interest" description="Disordered" evidence="1">
    <location>
        <begin position="246"/>
        <end position="269"/>
    </location>
</feature>
<evidence type="ECO:0000313" key="2">
    <source>
        <dbReference type="Proteomes" id="UP000887565"/>
    </source>
</evidence>
<feature type="compositionally biased region" description="Polar residues" evidence="1">
    <location>
        <begin position="38"/>
        <end position="54"/>
    </location>
</feature>
<evidence type="ECO:0000256" key="1">
    <source>
        <dbReference type="SAM" id="MobiDB-lite"/>
    </source>
</evidence>
<protein>
    <submittedName>
        <fullName evidence="3">Uncharacterized protein</fullName>
    </submittedName>
</protein>
<organism evidence="2 3">
    <name type="scientific">Romanomermis culicivorax</name>
    <name type="common">Nematode worm</name>
    <dbReference type="NCBI Taxonomy" id="13658"/>
    <lineage>
        <taxon>Eukaryota</taxon>
        <taxon>Metazoa</taxon>
        <taxon>Ecdysozoa</taxon>
        <taxon>Nematoda</taxon>
        <taxon>Enoplea</taxon>
        <taxon>Dorylaimia</taxon>
        <taxon>Mermithida</taxon>
        <taxon>Mermithoidea</taxon>
        <taxon>Mermithidae</taxon>
        <taxon>Romanomermis</taxon>
    </lineage>
</organism>
<feature type="region of interest" description="Disordered" evidence="1">
    <location>
        <begin position="195"/>
        <end position="227"/>
    </location>
</feature>
<feature type="compositionally biased region" description="Basic and acidic residues" evidence="1">
    <location>
        <begin position="67"/>
        <end position="112"/>
    </location>
</feature>
<dbReference type="WBParaSite" id="nRc.2.0.1.t18947-RA">
    <property type="protein sequence ID" value="nRc.2.0.1.t18947-RA"/>
    <property type="gene ID" value="nRc.2.0.1.g18947"/>
</dbReference>
<reference evidence="3" key="1">
    <citation type="submission" date="2022-11" db="UniProtKB">
        <authorList>
            <consortium name="WormBaseParasite"/>
        </authorList>
    </citation>
    <scope>IDENTIFICATION</scope>
</reference>
<dbReference type="AlphaFoldDB" id="A0A915IZT9"/>
<evidence type="ECO:0000313" key="3">
    <source>
        <dbReference type="WBParaSite" id="nRc.2.0.1.t18947-RA"/>
    </source>
</evidence>